<feature type="repeat" description="ANK" evidence="18">
    <location>
        <begin position="744"/>
        <end position="776"/>
    </location>
</feature>
<evidence type="ECO:0000256" key="6">
    <source>
        <dbReference type="ARBA" id="ARBA00022692"/>
    </source>
</evidence>
<evidence type="ECO:0000256" key="17">
    <source>
        <dbReference type="ARBA" id="ARBA00034505"/>
    </source>
</evidence>
<dbReference type="PROSITE" id="PS50088">
    <property type="entry name" value="ANK_REPEAT"/>
    <property type="match status" value="5"/>
</dbReference>
<evidence type="ECO:0000256" key="3">
    <source>
        <dbReference type="ARBA" id="ARBA00008704"/>
    </source>
</evidence>
<dbReference type="Pfam" id="PF12796">
    <property type="entry name" value="Ank_2"/>
    <property type="match status" value="2"/>
</dbReference>
<dbReference type="CDD" id="cd16451">
    <property type="entry name" value="mRING_PEX12"/>
    <property type="match status" value="1"/>
</dbReference>
<evidence type="ECO:0000256" key="12">
    <source>
        <dbReference type="ARBA" id="ARBA00022989"/>
    </source>
</evidence>
<dbReference type="Gene3D" id="1.25.40.20">
    <property type="entry name" value="Ankyrin repeat-containing domain"/>
    <property type="match status" value="2"/>
</dbReference>
<evidence type="ECO:0000256" key="7">
    <source>
        <dbReference type="ARBA" id="ARBA00022723"/>
    </source>
</evidence>
<gene>
    <name evidence="22" type="ORF">K443DRAFT_128386</name>
</gene>
<reference evidence="23" key="2">
    <citation type="submission" date="2015-01" db="EMBL/GenBank/DDBJ databases">
        <title>Evolutionary Origins and Diversification of the Mycorrhizal Mutualists.</title>
        <authorList>
            <consortium name="DOE Joint Genome Institute"/>
            <consortium name="Mycorrhizal Genomics Consortium"/>
            <person name="Kohler A."/>
            <person name="Kuo A."/>
            <person name="Nagy L.G."/>
            <person name="Floudas D."/>
            <person name="Copeland A."/>
            <person name="Barry K.W."/>
            <person name="Cichocki N."/>
            <person name="Veneault-Fourrey C."/>
            <person name="LaButti K."/>
            <person name="Lindquist E.A."/>
            <person name="Lipzen A."/>
            <person name="Lundell T."/>
            <person name="Morin E."/>
            <person name="Murat C."/>
            <person name="Riley R."/>
            <person name="Ohm R."/>
            <person name="Sun H."/>
            <person name="Tunlid A."/>
            <person name="Henrissat B."/>
            <person name="Grigoriev I.V."/>
            <person name="Hibbett D.S."/>
            <person name="Martin F."/>
        </authorList>
    </citation>
    <scope>NUCLEOTIDE SEQUENCE [LARGE SCALE GENOMIC DNA]</scope>
    <source>
        <strain evidence="23">LaAM-08-1</strain>
    </source>
</reference>
<dbReference type="PANTHER" id="PTHR12888">
    <property type="entry name" value="PEROXISOME ASSEMBLY PROTEIN 12 PEROXIN-12"/>
    <property type="match status" value="1"/>
</dbReference>
<dbReference type="PROSITE" id="PS51704">
    <property type="entry name" value="GP_PDE"/>
    <property type="match status" value="1"/>
</dbReference>
<feature type="repeat" description="ANK" evidence="18">
    <location>
        <begin position="844"/>
        <end position="867"/>
    </location>
</feature>
<dbReference type="PROSITE" id="PS50297">
    <property type="entry name" value="ANK_REP_REGION"/>
    <property type="match status" value="5"/>
</dbReference>
<comment type="pathway">
    <text evidence="2">Protein modification; protein ubiquitination.</text>
</comment>
<dbReference type="Pfam" id="PF00023">
    <property type="entry name" value="Ank"/>
    <property type="match status" value="1"/>
</dbReference>
<keyword evidence="8" id="KW-0677">Repeat</keyword>
<feature type="domain" description="SPX" evidence="20">
    <location>
        <begin position="367"/>
        <end position="575"/>
    </location>
</feature>
<evidence type="ECO:0000256" key="1">
    <source>
        <dbReference type="ARBA" id="ARBA00004585"/>
    </source>
</evidence>
<dbReference type="GO" id="GO:0016562">
    <property type="term" value="P:protein import into peroxisome matrix, receptor recycling"/>
    <property type="evidence" value="ECO:0007669"/>
    <property type="project" value="UniProtKB-ARBA"/>
</dbReference>
<dbReference type="PROSITE" id="PS51382">
    <property type="entry name" value="SPX"/>
    <property type="match status" value="1"/>
</dbReference>
<comment type="similarity">
    <text evidence="3">Belongs to the pex2/pex10/pex12 family.</text>
</comment>
<evidence type="ECO:0000256" key="5">
    <source>
        <dbReference type="ARBA" id="ARBA00022448"/>
    </source>
</evidence>
<feature type="region of interest" description="Disordered" evidence="19">
    <location>
        <begin position="1159"/>
        <end position="1178"/>
    </location>
</feature>
<dbReference type="InterPro" id="IPR004331">
    <property type="entry name" value="SPX_dom"/>
</dbReference>
<keyword evidence="11" id="KW-0653">Protein transport</keyword>
<dbReference type="InterPro" id="IPR001841">
    <property type="entry name" value="Znf_RING"/>
</dbReference>
<keyword evidence="5" id="KW-0813">Transport</keyword>
<evidence type="ECO:0000256" key="14">
    <source>
        <dbReference type="ARBA" id="ARBA00023136"/>
    </source>
</evidence>
<keyword evidence="15" id="KW-0576">Peroxisome</keyword>
<keyword evidence="7" id="KW-0479">Metal-binding</keyword>
<evidence type="ECO:0000256" key="13">
    <source>
        <dbReference type="ARBA" id="ARBA00023043"/>
    </source>
</evidence>
<evidence type="ECO:0000256" key="16">
    <source>
        <dbReference type="ARBA" id="ARBA00029692"/>
    </source>
</evidence>
<dbReference type="SUPFAM" id="SSF48403">
    <property type="entry name" value="Ankyrin repeat"/>
    <property type="match status" value="1"/>
</dbReference>
<dbReference type="SMART" id="SM00248">
    <property type="entry name" value="ANK"/>
    <property type="match status" value="7"/>
</dbReference>
<evidence type="ECO:0000256" key="15">
    <source>
        <dbReference type="ARBA" id="ARBA00023140"/>
    </source>
</evidence>
<comment type="subunit">
    <text evidence="17">Component of the PEX2-PEX10-PEX12 retrotranslocation channel, composed of PEX2, PEX10 and PEX12.</text>
</comment>
<reference evidence="22 23" key="1">
    <citation type="submission" date="2014-04" db="EMBL/GenBank/DDBJ databases">
        <authorList>
            <consortium name="DOE Joint Genome Institute"/>
            <person name="Kuo A."/>
            <person name="Kohler A."/>
            <person name="Nagy L.G."/>
            <person name="Floudas D."/>
            <person name="Copeland A."/>
            <person name="Barry K.W."/>
            <person name="Cichocki N."/>
            <person name="Veneault-Fourrey C."/>
            <person name="LaButti K."/>
            <person name="Lindquist E.A."/>
            <person name="Lipzen A."/>
            <person name="Lundell T."/>
            <person name="Morin E."/>
            <person name="Murat C."/>
            <person name="Sun H."/>
            <person name="Tunlid A."/>
            <person name="Henrissat B."/>
            <person name="Grigoriev I.V."/>
            <person name="Hibbett D.S."/>
            <person name="Martin F."/>
            <person name="Nordberg H.P."/>
            <person name="Cantor M.N."/>
            <person name="Hua S.X."/>
        </authorList>
    </citation>
    <scope>NUCLEOTIDE SEQUENCE [LARGE SCALE GENOMIC DNA]</scope>
    <source>
        <strain evidence="22 23">LaAM-08-1</strain>
    </source>
</reference>
<evidence type="ECO:0000256" key="19">
    <source>
        <dbReference type="SAM" id="MobiDB-lite"/>
    </source>
</evidence>
<dbReference type="STRING" id="1095629.A0A0C9YKB2"/>
<evidence type="ECO:0000259" key="21">
    <source>
        <dbReference type="PROSITE" id="PS51704"/>
    </source>
</evidence>
<dbReference type="Proteomes" id="UP000054477">
    <property type="component" value="Unassembled WGS sequence"/>
</dbReference>
<comment type="subcellular location">
    <subcellularLocation>
        <location evidence="1">Peroxisome membrane</location>
        <topology evidence="1">Multi-pass membrane protein</topology>
    </subcellularLocation>
</comment>
<dbReference type="InterPro" id="IPR036770">
    <property type="entry name" value="Ankyrin_rpt-contain_sf"/>
</dbReference>
<dbReference type="GO" id="GO:1990429">
    <property type="term" value="C:peroxisomal importomer complex"/>
    <property type="evidence" value="ECO:0007669"/>
    <property type="project" value="TreeGrafter"/>
</dbReference>
<evidence type="ECO:0000256" key="10">
    <source>
        <dbReference type="ARBA" id="ARBA00022833"/>
    </source>
</evidence>
<dbReference type="Gene3D" id="3.20.20.190">
    <property type="entry name" value="Phosphatidylinositol (PI) phosphodiesterase"/>
    <property type="match status" value="1"/>
</dbReference>
<dbReference type="GO" id="GO:0008081">
    <property type="term" value="F:phosphoric diester hydrolase activity"/>
    <property type="evidence" value="ECO:0007669"/>
    <property type="project" value="InterPro"/>
</dbReference>
<proteinExistence type="inferred from homology"/>
<organism evidence="22 23">
    <name type="scientific">Laccaria amethystina LaAM-08-1</name>
    <dbReference type="NCBI Taxonomy" id="1095629"/>
    <lineage>
        <taxon>Eukaryota</taxon>
        <taxon>Fungi</taxon>
        <taxon>Dikarya</taxon>
        <taxon>Basidiomycota</taxon>
        <taxon>Agaricomycotina</taxon>
        <taxon>Agaricomycetes</taxon>
        <taxon>Agaricomycetidae</taxon>
        <taxon>Agaricales</taxon>
        <taxon>Agaricineae</taxon>
        <taxon>Hydnangiaceae</taxon>
        <taxon>Laccaria</taxon>
    </lineage>
</organism>
<keyword evidence="13 18" id="KW-0040">ANK repeat</keyword>
<dbReference type="Pfam" id="PF04757">
    <property type="entry name" value="Pex2_Pex12"/>
    <property type="match status" value="1"/>
</dbReference>
<dbReference type="InterPro" id="IPR002110">
    <property type="entry name" value="Ankyrin_rpt"/>
</dbReference>
<dbReference type="Pfam" id="PF25329">
    <property type="entry name" value="C2_GDE1"/>
    <property type="match status" value="1"/>
</dbReference>
<dbReference type="CDD" id="cd14483">
    <property type="entry name" value="SPX_PHO81_NUC-2_like"/>
    <property type="match status" value="1"/>
</dbReference>
<feature type="compositionally biased region" description="Polar residues" evidence="19">
    <location>
        <begin position="1169"/>
        <end position="1178"/>
    </location>
</feature>
<dbReference type="InterPro" id="IPR006845">
    <property type="entry name" value="Pex_N"/>
</dbReference>
<keyword evidence="14" id="KW-0472">Membrane</keyword>
<evidence type="ECO:0000256" key="18">
    <source>
        <dbReference type="PROSITE-ProRule" id="PRU00023"/>
    </source>
</evidence>
<accession>A0A0C9YKB2</accession>
<evidence type="ECO:0000256" key="4">
    <source>
        <dbReference type="ARBA" id="ARBA00018980"/>
    </source>
</evidence>
<dbReference type="InterPro" id="IPR017946">
    <property type="entry name" value="PLC-like_Pdiesterase_TIM-brl"/>
</dbReference>
<feature type="region of interest" description="Disordered" evidence="19">
    <location>
        <begin position="425"/>
        <end position="454"/>
    </location>
</feature>
<dbReference type="PANTHER" id="PTHR12888:SF0">
    <property type="entry name" value="PEROXISOME ASSEMBLY PROTEIN 12"/>
    <property type="match status" value="1"/>
</dbReference>
<feature type="repeat" description="ANK" evidence="18">
    <location>
        <begin position="877"/>
        <end position="909"/>
    </location>
</feature>
<sequence length="1455" mass="161629">MEFFNDVGEDPLKPSLFELIAQEQLKDLLQPALKYVLAVFAQRYPRYLLRIVNRHEEFYAVIMFIVERHYLKKHNASFSENFYGLKRRRRPYIEAEKAKAAVGGIPSGESLRSQEIWRCLLFLVGVPYVRAKAQDYFEELGGGVTADILDSEVDGRQIRETTDQSLKEILRRGFKAVYPWINAGFEGWLLLWNVAYLFDQRPVHRPWLFWIGLDLRRLGVDDLRAAVEQKKMLPARALGRIARLRRSLFALPWLLLESLRFALPTTIFFVKFLEWWYSPGSPARSLSTSPLGPAVPPPSLLQPHPQGIPFDRKAYGICPVCQNGINNATALPSGYVFCYRCAYDQVEKCGRCPVTLLPAQVWQLRKVLFGKHIQAQQVPGWSAYYLDYKFLKKIISSLAANRPASEAAALALGVRPPYHLTPLLPQPLSQPTHARSPAASPTGSPGQPPFFAASGNDIGRGPDFQAHKAAFFFKLERELEKINAFYLQKEAELKLRMETLLSKRRAAAMRGLPETTGDTGQNRVEWSAVEEGFRLLERDLGKLQQFVEINATGFRKILKKYDKRSTSTTKELYLTRQVDVQPVFNRQLISELADTVATCLLDITDLSSGLQFEGPGANDIFAQQIMTERTPPIGPFWDLENNFHKAVAASDSAAVINCVRYSELLSQQPAGRTNITRILWNVIIEAPPELADLILSSLSSPFDFNFIDDINGHTCLHEAAIAGTQRLVDLCIQHGVQVDKSDLYGRTALHYAAMNGHSSVCQQLLNVNVPPNTLDRDNYSPIVYATMKGNADCIRVLLEEGHVPAQSPTSSGDLSPLSLAAQAGHVDVIVLLLKHGASCMPNTNGEYPMHLAAQEGHTDVCKLLLHREGWDTRDKYHEWTPLFHAARHGHDDCVSVLLDAGCRVHLQDELGHSAAHYAAWYGHQQVLSYLLVALQSSPATMNLPVTSNKSPQSDTGLSGEFEIDMIPSLSLPPPIMPHRVYGHNYLVKSHLVQVSIGQSSKKSKEASGVRVHHRLISPFFKDEYLLATTPLKLVMTTSPNVNSAPYTMSLPQRAQAGTFAFQTPSLNSLSLEFSIYPNFGTKTVGRAVALPSLFSGIENNQGFTLPILDHRLHIIGEVYFEINIITSFEGVTLEVGGDVETYWKSTSINAALSGISREVRRPSHAGGSAHTSPAYSVSTGGGQASTITSLYGNYLHVAIQVTRDLHPVVYAAWLLPGTTFDLGVTDVTLVQFEELARILGKDLSNFQGSTPKGNWPQLISQSLLSLEQLLKILPIDVNVNLELMYPQLSTQVSSISHRLDLNDFVDCVLRTIYNVSASVETSHVRRKISFSSFVPDVCSALNWKQPNYPVFFRSHCGRPSIGQESGITDQRVSNVGSAVEFAKGNNLLGIFIDAELLVQVPSLIDGIRSAELIVGVHGSSEAFPELTWENDGGVVDAFVSHGFISFVDRSMRELS</sequence>
<name>A0A0C9YKB2_9AGAR</name>
<dbReference type="Gene3D" id="3.30.40.10">
    <property type="entry name" value="Zinc/RING finger domain, C3HC4 (zinc finger)"/>
    <property type="match status" value="1"/>
</dbReference>
<keyword evidence="10" id="KW-0862">Zinc</keyword>
<dbReference type="Pfam" id="PF03105">
    <property type="entry name" value="SPX"/>
    <property type="match status" value="2"/>
</dbReference>
<dbReference type="GO" id="GO:0006629">
    <property type="term" value="P:lipid metabolic process"/>
    <property type="evidence" value="ECO:0007669"/>
    <property type="project" value="InterPro"/>
</dbReference>
<evidence type="ECO:0000313" key="22">
    <source>
        <dbReference type="EMBL" id="KIK08483.1"/>
    </source>
</evidence>
<dbReference type="GO" id="GO:0005778">
    <property type="term" value="C:peroxisomal membrane"/>
    <property type="evidence" value="ECO:0007669"/>
    <property type="project" value="UniProtKB-SubCell"/>
</dbReference>
<dbReference type="InterPro" id="IPR057506">
    <property type="entry name" value="C2_GPCPD1"/>
</dbReference>
<feature type="repeat" description="ANK" evidence="18">
    <location>
        <begin position="711"/>
        <end position="743"/>
    </location>
</feature>
<dbReference type="OrthoDB" id="1577640at2759"/>
<dbReference type="GO" id="GO:0006513">
    <property type="term" value="P:protein monoubiquitination"/>
    <property type="evidence" value="ECO:0007669"/>
    <property type="project" value="TreeGrafter"/>
</dbReference>
<dbReference type="InterPro" id="IPR017375">
    <property type="entry name" value="PEX12"/>
</dbReference>
<dbReference type="GO" id="GO:0004842">
    <property type="term" value="F:ubiquitin-protein transferase activity"/>
    <property type="evidence" value="ECO:0007669"/>
    <property type="project" value="TreeGrafter"/>
</dbReference>
<keyword evidence="12" id="KW-1133">Transmembrane helix</keyword>
<feature type="repeat" description="ANK" evidence="18">
    <location>
        <begin position="812"/>
        <end position="838"/>
    </location>
</feature>
<evidence type="ECO:0000256" key="2">
    <source>
        <dbReference type="ARBA" id="ARBA00004906"/>
    </source>
</evidence>
<dbReference type="SUPFAM" id="SSF57850">
    <property type="entry name" value="RING/U-box"/>
    <property type="match status" value="1"/>
</dbReference>
<keyword evidence="6" id="KW-0812">Transmembrane</keyword>
<dbReference type="GO" id="GO:0008270">
    <property type="term" value="F:zinc ion binding"/>
    <property type="evidence" value="ECO:0007669"/>
    <property type="project" value="UniProtKB-KW"/>
</dbReference>
<dbReference type="Pfam" id="PF03009">
    <property type="entry name" value="GDPD"/>
    <property type="match status" value="1"/>
</dbReference>
<evidence type="ECO:0000256" key="9">
    <source>
        <dbReference type="ARBA" id="ARBA00022771"/>
    </source>
</evidence>
<dbReference type="SMART" id="SM00184">
    <property type="entry name" value="RING"/>
    <property type="match status" value="1"/>
</dbReference>
<protein>
    <recommendedName>
        <fullName evidence="4">Peroxisome assembly protein 12</fullName>
    </recommendedName>
    <alternativeName>
        <fullName evidence="16">Peroxin-12</fullName>
    </alternativeName>
</protein>
<dbReference type="InterPro" id="IPR030395">
    <property type="entry name" value="GP_PDE_dom"/>
</dbReference>
<evidence type="ECO:0000259" key="20">
    <source>
        <dbReference type="PROSITE" id="PS51382"/>
    </source>
</evidence>
<dbReference type="InterPro" id="IPR013083">
    <property type="entry name" value="Znf_RING/FYVE/PHD"/>
</dbReference>
<keyword evidence="23" id="KW-1185">Reference proteome</keyword>
<evidence type="ECO:0000256" key="11">
    <source>
        <dbReference type="ARBA" id="ARBA00022927"/>
    </source>
</evidence>
<dbReference type="EMBL" id="KN838542">
    <property type="protein sequence ID" value="KIK08483.1"/>
    <property type="molecule type" value="Genomic_DNA"/>
</dbReference>
<evidence type="ECO:0000256" key="8">
    <source>
        <dbReference type="ARBA" id="ARBA00022737"/>
    </source>
</evidence>
<dbReference type="SUPFAM" id="SSF51695">
    <property type="entry name" value="PLC-like phosphodiesterases"/>
    <property type="match status" value="1"/>
</dbReference>
<feature type="domain" description="GP-PDE" evidence="21">
    <location>
        <begin position="1160"/>
        <end position="1454"/>
    </location>
</feature>
<dbReference type="HOGENOM" id="CLU_002842_0_0_1"/>
<evidence type="ECO:0000313" key="23">
    <source>
        <dbReference type="Proteomes" id="UP000054477"/>
    </source>
</evidence>
<keyword evidence="9" id="KW-0863">Zinc-finger</keyword>